<dbReference type="EMBL" id="CP121208">
    <property type="protein sequence ID" value="WFM84017.1"/>
    <property type="molecule type" value="Genomic_DNA"/>
</dbReference>
<dbReference type="Proteomes" id="UP001215216">
    <property type="component" value="Chromosome"/>
</dbReference>
<reference evidence="5 6" key="1">
    <citation type="submission" date="2023-03" db="EMBL/GenBank/DDBJ databases">
        <title>Complete genome of Arcanobacterium canis strain DSM 25104 isolated in 2010 from a canine otitis externa in Germany.</title>
        <authorList>
            <person name="Borowiak M."/>
            <person name="Kreitlow A."/>
            <person name="Malorny B."/>
            <person name="Laemmler C."/>
            <person name="Prenger-Berninghoff E."/>
            <person name="Ploetz M."/>
            <person name="Abdulmawjood A."/>
        </authorList>
    </citation>
    <scope>NUCLEOTIDE SEQUENCE [LARGE SCALE GENOMIC DNA]</scope>
    <source>
        <strain evidence="5 6">DSM 25104</strain>
    </source>
</reference>
<keyword evidence="2" id="KW-0238">DNA-binding</keyword>
<keyword evidence="1" id="KW-0805">Transcription regulation</keyword>
<keyword evidence="6" id="KW-1185">Reference proteome</keyword>
<gene>
    <name evidence="5" type="ORF">P7079_03320</name>
</gene>
<keyword evidence="3" id="KW-0804">Transcription</keyword>
<dbReference type="PANTHER" id="PTHR43537:SF44">
    <property type="entry name" value="GNTR FAMILY REGULATORY PROTEIN"/>
    <property type="match status" value="1"/>
</dbReference>
<dbReference type="SUPFAM" id="SSF48008">
    <property type="entry name" value="GntR ligand-binding domain-like"/>
    <property type="match status" value="1"/>
</dbReference>
<dbReference type="PANTHER" id="PTHR43537">
    <property type="entry name" value="TRANSCRIPTIONAL REGULATOR, GNTR FAMILY"/>
    <property type="match status" value="1"/>
</dbReference>
<evidence type="ECO:0000313" key="6">
    <source>
        <dbReference type="Proteomes" id="UP001215216"/>
    </source>
</evidence>
<dbReference type="InterPro" id="IPR000524">
    <property type="entry name" value="Tscrpt_reg_HTH_GntR"/>
</dbReference>
<sequence length="244" mass="26837">MHQPASRFTEIIDVIGPQITSGDIPTGAVITLAQIEEKFSCSRTVAREAQRHLESCGLIIPKRRHGLLVQPRSQWNVLDPDVIRWRLAGSESDRQMRSLNDLRQAIEPKAAHLAAQYASREERENLLILADNLTQLGATTSGQEFLEADIAFHTAILRASGNEMFCSLSSVIDTVLSWRTNAALMPPHPEPHAMQLHLEVAQAIAQAQPARASQAMAAIVAEVQEAFDSHLPHVLRAPQGKTAQ</sequence>
<evidence type="ECO:0000256" key="3">
    <source>
        <dbReference type="ARBA" id="ARBA00023163"/>
    </source>
</evidence>
<proteinExistence type="predicted"/>
<evidence type="ECO:0000313" key="5">
    <source>
        <dbReference type="EMBL" id="WFM84017.1"/>
    </source>
</evidence>
<dbReference type="Pfam" id="PF00392">
    <property type="entry name" value="GntR"/>
    <property type="match status" value="1"/>
</dbReference>
<dbReference type="InterPro" id="IPR008920">
    <property type="entry name" value="TF_FadR/GntR_C"/>
</dbReference>
<evidence type="ECO:0000256" key="1">
    <source>
        <dbReference type="ARBA" id="ARBA00023015"/>
    </source>
</evidence>
<dbReference type="Gene3D" id="1.20.120.530">
    <property type="entry name" value="GntR ligand-binding domain-like"/>
    <property type="match status" value="1"/>
</dbReference>
<protein>
    <submittedName>
        <fullName evidence="5">FCD domain-containing protein</fullName>
    </submittedName>
</protein>
<evidence type="ECO:0000256" key="2">
    <source>
        <dbReference type="ARBA" id="ARBA00023125"/>
    </source>
</evidence>
<dbReference type="SUPFAM" id="SSF46785">
    <property type="entry name" value="Winged helix' DNA-binding domain"/>
    <property type="match status" value="1"/>
</dbReference>
<dbReference type="Pfam" id="PF07729">
    <property type="entry name" value="FCD"/>
    <property type="match status" value="1"/>
</dbReference>
<name>A0ABY8G0M3_9ACTO</name>
<evidence type="ECO:0000259" key="4">
    <source>
        <dbReference type="PROSITE" id="PS50949"/>
    </source>
</evidence>
<dbReference type="PROSITE" id="PS50949">
    <property type="entry name" value="HTH_GNTR"/>
    <property type="match status" value="1"/>
</dbReference>
<dbReference type="InterPro" id="IPR036390">
    <property type="entry name" value="WH_DNA-bd_sf"/>
</dbReference>
<organism evidence="5 6">
    <name type="scientific">Arcanobacterium canis</name>
    <dbReference type="NCBI Taxonomy" id="999183"/>
    <lineage>
        <taxon>Bacteria</taxon>
        <taxon>Bacillati</taxon>
        <taxon>Actinomycetota</taxon>
        <taxon>Actinomycetes</taxon>
        <taxon>Actinomycetales</taxon>
        <taxon>Actinomycetaceae</taxon>
        <taxon>Arcanobacterium</taxon>
    </lineage>
</organism>
<dbReference type="Gene3D" id="1.10.10.10">
    <property type="entry name" value="Winged helix-like DNA-binding domain superfamily/Winged helix DNA-binding domain"/>
    <property type="match status" value="1"/>
</dbReference>
<dbReference type="RefSeq" id="WP_278013412.1">
    <property type="nucleotide sequence ID" value="NZ_CP121208.1"/>
</dbReference>
<dbReference type="SMART" id="SM00895">
    <property type="entry name" value="FCD"/>
    <property type="match status" value="1"/>
</dbReference>
<accession>A0ABY8G0M3</accession>
<dbReference type="InterPro" id="IPR036388">
    <property type="entry name" value="WH-like_DNA-bd_sf"/>
</dbReference>
<feature type="domain" description="HTH gntR-type" evidence="4">
    <location>
        <begin position="5"/>
        <end position="72"/>
    </location>
</feature>
<dbReference type="InterPro" id="IPR011711">
    <property type="entry name" value="GntR_C"/>
</dbReference>